<protein>
    <submittedName>
        <fullName evidence="2">Uncharacterized protein</fullName>
    </submittedName>
</protein>
<keyword evidence="3" id="KW-1185">Reference proteome</keyword>
<dbReference type="HOGENOM" id="CLU_760023_0_0_9"/>
<reference evidence="2 3" key="1">
    <citation type="journal article" date="2011" name="Environ. Microbiol.">
        <title>Genome of alkaliphilic Bacillus pseudofirmus OF4 reveals adaptations that support the ability to grow in an external pH range from 7.5 to 11.4.</title>
        <authorList>
            <person name="Janto B."/>
            <person name="Ahmed A."/>
            <person name="Ito M."/>
            <person name="Liu J."/>
            <person name="Hicks D.B."/>
            <person name="Pagni S."/>
            <person name="Fackelmayer O.J."/>
            <person name="Smith T.A."/>
            <person name="Earl J."/>
            <person name="Elbourne L.D."/>
            <person name="Hassan K."/>
            <person name="Paulsen I.T."/>
            <person name="Kolsto A.B."/>
            <person name="Tourasse N.J."/>
            <person name="Ehrlich G.D."/>
            <person name="Boissy R."/>
            <person name="Ivey D.M."/>
            <person name="Li G."/>
            <person name="Xue Y."/>
            <person name="Ma Y."/>
            <person name="Hu F.Z."/>
            <person name="Krulwich T.A."/>
        </authorList>
    </citation>
    <scope>NUCLEOTIDE SEQUENCE [LARGE SCALE GENOMIC DNA]</scope>
    <source>
        <strain evidence="3">ATCC BAA-2126 / JCM 17055 / OF4</strain>
    </source>
</reference>
<dbReference type="eggNOG" id="ENOG5030E0Q">
    <property type="taxonomic scope" value="Bacteria"/>
</dbReference>
<evidence type="ECO:0000256" key="1">
    <source>
        <dbReference type="SAM" id="Coils"/>
    </source>
</evidence>
<gene>
    <name evidence="2" type="ordered locus">BpOF4_20864</name>
</gene>
<keyword evidence="2" id="KW-0614">Plasmid</keyword>
<evidence type="ECO:0000313" key="2">
    <source>
        <dbReference type="EMBL" id="ADC52168.1"/>
    </source>
</evidence>
<organism evidence="2 3">
    <name type="scientific">Alkalihalophilus pseudofirmus (strain ATCC BAA-2126 / JCM 17055 / OF4)</name>
    <name type="common">Bacillus pseudofirmus</name>
    <dbReference type="NCBI Taxonomy" id="398511"/>
    <lineage>
        <taxon>Bacteria</taxon>
        <taxon>Bacillati</taxon>
        <taxon>Bacillota</taxon>
        <taxon>Bacilli</taxon>
        <taxon>Bacillales</taxon>
        <taxon>Bacillaceae</taxon>
        <taxon>Alkalihalophilus</taxon>
    </lineage>
</organism>
<keyword evidence="1" id="KW-0175">Coiled coil</keyword>
<feature type="coiled-coil region" evidence="1">
    <location>
        <begin position="297"/>
        <end position="324"/>
    </location>
</feature>
<accession>D3G1E2</accession>
<dbReference type="RefSeq" id="WP_012961080.1">
    <property type="nucleotide sequence ID" value="NC_013792.1"/>
</dbReference>
<proteinExistence type="predicted"/>
<evidence type="ECO:0000313" key="3">
    <source>
        <dbReference type="Proteomes" id="UP000001544"/>
    </source>
</evidence>
<dbReference type="KEGG" id="bpf:BpOF4_20864"/>
<dbReference type="AlphaFoldDB" id="D3G1E2"/>
<dbReference type="Proteomes" id="UP000001544">
    <property type="component" value="Plasmid pBpOF4-01"/>
</dbReference>
<dbReference type="EMBL" id="CP001879">
    <property type="protein sequence ID" value="ADC52168.1"/>
    <property type="molecule type" value="Genomic_DNA"/>
</dbReference>
<sequence length="364" mass="41508">MALNIDNPLKEDQMAETIKKSIATILARASASFKDDLTPTAKYGIIQQYIPSLRRQTTANLQHTLFLLSRKETSSVNEFQIQLVEEALKARKKINKRLPMERNYAEAPIFSVTNRSARALVKLQNKNGEIVESRKGYRKIEYYGKNDLTTMDFKVFAGLQKLWDVKGHNKKFSLKFAELCEVLDLALEGGNYKLVGDSIFKLSTTSIVMEDYNDPLLKKSITTRVHNLIQSAEINRDLNSADIVFNDYLQSGLELGNRIDLDALIFNDLGSLTTKLLYPLLSSLLTETKTLDLDKIIQSLNIQNKERKAVLKQLRESFDDLKNKDLIEEYTFIKVNRSYKMVEVIPTKELINALDQGITLSKES</sequence>
<name>D3G1E2_ALKPO</name>
<geneLocation type="plasmid" evidence="2 3">
    <name>pBpOF4-01</name>
</geneLocation>